<keyword evidence="7 8" id="KW-0472">Membrane</keyword>
<evidence type="ECO:0000256" key="5">
    <source>
        <dbReference type="ARBA" id="ARBA00022692"/>
    </source>
</evidence>
<keyword evidence="3" id="KW-0813">Transport</keyword>
<evidence type="ECO:0000256" key="6">
    <source>
        <dbReference type="ARBA" id="ARBA00022989"/>
    </source>
</evidence>
<gene>
    <name evidence="10" type="ORF">C884_01502</name>
</gene>
<name>M2YAW4_9MICC</name>
<comment type="caution">
    <text evidence="10">The sequence shown here is derived from an EMBL/GenBank/DDBJ whole genome shotgun (WGS) entry which is preliminary data.</text>
</comment>
<dbReference type="STRING" id="71999.KPaMU14_06530"/>
<dbReference type="InterPro" id="IPR020846">
    <property type="entry name" value="MFS_dom"/>
</dbReference>
<feature type="transmembrane region" description="Helical" evidence="8">
    <location>
        <begin position="376"/>
        <end position="397"/>
    </location>
</feature>
<dbReference type="RefSeq" id="WP_006215730.1">
    <property type="nucleotide sequence ID" value="NZ_ANHZ02000028.1"/>
</dbReference>
<feature type="transmembrane region" description="Helical" evidence="8">
    <location>
        <begin position="174"/>
        <end position="194"/>
    </location>
</feature>
<feature type="transmembrane region" description="Helical" evidence="8">
    <location>
        <begin position="84"/>
        <end position="105"/>
    </location>
</feature>
<dbReference type="PANTHER" id="PTHR43271:SF1">
    <property type="entry name" value="INNER MEMBRANE TRANSPORT PROTEIN YNFM"/>
    <property type="match status" value="1"/>
</dbReference>
<feature type="transmembrane region" description="Helical" evidence="8">
    <location>
        <begin position="350"/>
        <end position="370"/>
    </location>
</feature>
<dbReference type="Pfam" id="PF07690">
    <property type="entry name" value="MFS_1"/>
    <property type="match status" value="1"/>
</dbReference>
<dbReference type="Proteomes" id="UP000009877">
    <property type="component" value="Unassembled WGS sequence"/>
</dbReference>
<evidence type="ECO:0000256" key="2">
    <source>
        <dbReference type="ARBA" id="ARBA00008335"/>
    </source>
</evidence>
<dbReference type="PROSITE" id="PS50850">
    <property type="entry name" value="MFS"/>
    <property type="match status" value="1"/>
</dbReference>
<reference evidence="10 11" key="1">
    <citation type="journal article" date="2014" name="Genome Announc.">
        <title>Draft Genome Sequence of Kocuria palustris PEL.</title>
        <authorList>
            <person name="Sharma G."/>
            <person name="Khatri I."/>
            <person name="Subramanian S."/>
        </authorList>
    </citation>
    <scope>NUCLEOTIDE SEQUENCE [LARGE SCALE GENOMIC DNA]</scope>
    <source>
        <strain evidence="10 11">PEL</strain>
    </source>
</reference>
<evidence type="ECO:0000256" key="8">
    <source>
        <dbReference type="SAM" id="Phobius"/>
    </source>
</evidence>
<feature type="transmembrane region" description="Helical" evidence="8">
    <location>
        <begin position="287"/>
        <end position="303"/>
    </location>
</feature>
<sequence>MSVSRPEEGFAAGSSGYRRVLAVLALGGLANFALIYFVQPLLPEFARVFGIEEGATGAALSATTLAMILGLLMAGPLADHLGRIWVMAGSLILSGALSALCAVAPSWEVFLILRAAAGIALAGLPAIALAYLREKVAASAHAKANAIYIMGTGLGGAAGRLLPGPLSGLGGWQLVSLVLGVFSVLVGVAVVVLLPGDRHTRFPFSVLDIATGTFSLLRSGRIALVCGLGFSSMAVFVGVYNAVSLRLETEPFAMTPEQAAVLYLAYPAGLLAPAFSRRLAERTGRPVAVMLGIAGMAVGAALTTPDAVLSILLGLGLLTFAFFTAHSVASGWSVDGAHRAGLDTARASSLYLIFYYAGSSVSGTLSTHIWSAAGWFGVLGMMGVWIVLGLACALVLARQERSR</sequence>
<evidence type="ECO:0000256" key="4">
    <source>
        <dbReference type="ARBA" id="ARBA00022475"/>
    </source>
</evidence>
<evidence type="ECO:0000256" key="7">
    <source>
        <dbReference type="ARBA" id="ARBA00023136"/>
    </source>
</evidence>
<feature type="transmembrane region" description="Helical" evidence="8">
    <location>
        <begin position="20"/>
        <end position="38"/>
    </location>
</feature>
<dbReference type="GO" id="GO:0022857">
    <property type="term" value="F:transmembrane transporter activity"/>
    <property type="evidence" value="ECO:0007669"/>
    <property type="project" value="InterPro"/>
</dbReference>
<feature type="domain" description="Major facilitator superfamily (MFS) profile" evidence="9">
    <location>
        <begin position="20"/>
        <end position="401"/>
    </location>
</feature>
<feature type="transmembrane region" description="Helical" evidence="8">
    <location>
        <begin position="111"/>
        <end position="132"/>
    </location>
</feature>
<feature type="transmembrane region" description="Helical" evidence="8">
    <location>
        <begin position="258"/>
        <end position="275"/>
    </location>
</feature>
<accession>M2YAW4</accession>
<evidence type="ECO:0000313" key="11">
    <source>
        <dbReference type="Proteomes" id="UP000009877"/>
    </source>
</evidence>
<evidence type="ECO:0000259" key="9">
    <source>
        <dbReference type="PROSITE" id="PS50850"/>
    </source>
</evidence>
<comment type="subcellular location">
    <subcellularLocation>
        <location evidence="1">Cell membrane</location>
        <topology evidence="1">Multi-pass membrane protein</topology>
    </subcellularLocation>
</comment>
<evidence type="ECO:0000256" key="3">
    <source>
        <dbReference type="ARBA" id="ARBA00022448"/>
    </source>
</evidence>
<dbReference type="EMBL" id="ANHZ02000028">
    <property type="protein sequence ID" value="EME35615.1"/>
    <property type="molecule type" value="Genomic_DNA"/>
</dbReference>
<dbReference type="GO" id="GO:0005886">
    <property type="term" value="C:plasma membrane"/>
    <property type="evidence" value="ECO:0007669"/>
    <property type="project" value="UniProtKB-SubCell"/>
</dbReference>
<dbReference type="SUPFAM" id="SSF103473">
    <property type="entry name" value="MFS general substrate transporter"/>
    <property type="match status" value="1"/>
</dbReference>
<dbReference type="PANTHER" id="PTHR43271">
    <property type="entry name" value="BLL2771 PROTEIN"/>
    <property type="match status" value="1"/>
</dbReference>
<feature type="transmembrane region" description="Helical" evidence="8">
    <location>
        <begin position="58"/>
        <end position="77"/>
    </location>
</feature>
<comment type="similarity">
    <text evidence="2">Belongs to the major facilitator superfamily.</text>
</comment>
<feature type="transmembrane region" description="Helical" evidence="8">
    <location>
        <begin position="144"/>
        <end position="162"/>
    </location>
</feature>
<organism evidence="10 11">
    <name type="scientific">Kocuria palustris PEL</name>
    <dbReference type="NCBI Taxonomy" id="1236550"/>
    <lineage>
        <taxon>Bacteria</taxon>
        <taxon>Bacillati</taxon>
        <taxon>Actinomycetota</taxon>
        <taxon>Actinomycetes</taxon>
        <taxon>Micrococcales</taxon>
        <taxon>Micrococcaceae</taxon>
        <taxon>Kocuria</taxon>
    </lineage>
</organism>
<feature type="transmembrane region" description="Helical" evidence="8">
    <location>
        <begin position="309"/>
        <end position="329"/>
    </location>
</feature>
<dbReference type="CDD" id="cd17324">
    <property type="entry name" value="MFS_NepI_like"/>
    <property type="match status" value="1"/>
</dbReference>
<dbReference type="InterPro" id="IPR011701">
    <property type="entry name" value="MFS"/>
</dbReference>
<protein>
    <recommendedName>
        <fullName evidence="9">Major facilitator superfamily (MFS) profile domain-containing protein</fullName>
    </recommendedName>
</protein>
<keyword evidence="4" id="KW-1003">Cell membrane</keyword>
<evidence type="ECO:0000313" key="10">
    <source>
        <dbReference type="EMBL" id="EME35615.1"/>
    </source>
</evidence>
<dbReference type="InterPro" id="IPR036259">
    <property type="entry name" value="MFS_trans_sf"/>
</dbReference>
<keyword evidence="11" id="KW-1185">Reference proteome</keyword>
<evidence type="ECO:0000256" key="1">
    <source>
        <dbReference type="ARBA" id="ARBA00004651"/>
    </source>
</evidence>
<keyword evidence="5 8" id="KW-0812">Transmembrane</keyword>
<keyword evidence="6 8" id="KW-1133">Transmembrane helix</keyword>
<dbReference type="Gene3D" id="1.20.1250.20">
    <property type="entry name" value="MFS general substrate transporter like domains"/>
    <property type="match status" value="1"/>
</dbReference>
<dbReference type="AlphaFoldDB" id="M2YAW4"/>
<proteinExistence type="inferred from homology"/>
<feature type="transmembrane region" description="Helical" evidence="8">
    <location>
        <begin position="222"/>
        <end position="243"/>
    </location>
</feature>